<feature type="transmembrane region" description="Helical" evidence="3">
    <location>
        <begin position="451"/>
        <end position="470"/>
    </location>
</feature>
<proteinExistence type="predicted"/>
<gene>
    <name evidence="4" type="ORF">PCYB_003400</name>
</gene>
<dbReference type="PhylomeDB" id="K6UF71"/>
<evidence type="ECO:0000256" key="3">
    <source>
        <dbReference type="SAM" id="Phobius"/>
    </source>
</evidence>
<accession>K6UF71</accession>
<keyword evidence="3" id="KW-0812">Transmembrane</keyword>
<keyword evidence="3" id="KW-0472">Membrane</keyword>
<keyword evidence="3" id="KW-1133">Transmembrane helix</keyword>
<feature type="region of interest" description="Disordered" evidence="2">
    <location>
        <begin position="115"/>
        <end position="138"/>
    </location>
</feature>
<feature type="region of interest" description="Disordered" evidence="2">
    <location>
        <begin position="374"/>
        <end position="428"/>
    </location>
</feature>
<name>K6UF71_PLACD</name>
<evidence type="ECO:0000313" key="4">
    <source>
        <dbReference type="EMBL" id="GAB69591.1"/>
    </source>
</evidence>
<sequence length="478" mass="53633">MAQVSFEVSTGKEKLDVECVKLFLVFEEEIENKILELENAQEQNDIHNKCEEINKYLQEHKYSHNECYQDPFRSYVKDIENEANILLSESSKYSQYCKCLTSKDEECTKPKGIAEELGKENGNPLSEELPANKSNQTASSCNIKSCEDTSSEYKALPDAKQTNIHEHSTHSAKITSEPPEETTVVVDHPIVSTVSEFEKEHSNIKEEKDCSSKGLSSSIHSTTEGSESHPSITSSKTNVLHTSNSTVTSEAYITGIRNTNFGKSLSHYKNGHCELNKNKVSKDSDENMITIHLLDCKSEDAEYIISEDNNHEVNDITANSQISHHTDTSLPNPPNKGVIKSQKVTSTERHQLSEEMKINDQLQSSGLNFLEKKEEEDTGVLSNRGSSNHDTSNKHAQGDQTDHTSHEEATKNEISNENILNKDSDSKEEQDIIDIEHTVISTPPEEPPLRMYITIIAIILGGILFFAFLLKVKINLLY</sequence>
<feature type="compositionally biased region" description="Polar residues" evidence="2">
    <location>
        <begin position="380"/>
        <end position="390"/>
    </location>
</feature>
<feature type="compositionally biased region" description="Basic and acidic residues" evidence="2">
    <location>
        <begin position="197"/>
        <end position="211"/>
    </location>
</feature>
<feature type="compositionally biased region" description="Polar residues" evidence="2">
    <location>
        <begin position="213"/>
        <end position="240"/>
    </location>
</feature>
<keyword evidence="1" id="KW-0175">Coiled coil</keyword>
<feature type="region of interest" description="Disordered" evidence="2">
    <location>
        <begin position="162"/>
        <end position="183"/>
    </location>
</feature>
<reference evidence="4 5" key="1">
    <citation type="journal article" date="2012" name="Nat. Genet.">
        <title>Plasmodium cynomolgi genome sequences provide insight into Plasmodium vivax and the monkey malaria clade.</title>
        <authorList>
            <person name="Tachibana S."/>
            <person name="Sullivan S.A."/>
            <person name="Kawai S."/>
            <person name="Nakamura S."/>
            <person name="Kim H.R."/>
            <person name="Goto N."/>
            <person name="Arisue N."/>
            <person name="Palacpac N.M.Q."/>
            <person name="Honma H."/>
            <person name="Yagi M."/>
            <person name="Tougan T."/>
            <person name="Katakai Y."/>
            <person name="Kaneko O."/>
            <person name="Mita T."/>
            <person name="Kita K."/>
            <person name="Yasutomi Y."/>
            <person name="Sutton P.L."/>
            <person name="Shakhbatyan R."/>
            <person name="Horii T."/>
            <person name="Yasunaga T."/>
            <person name="Barnwell J.W."/>
            <person name="Escalante A.A."/>
            <person name="Carlton J.M."/>
            <person name="Tanabe K."/>
        </authorList>
    </citation>
    <scope>NUCLEOTIDE SEQUENCE [LARGE SCALE GENOMIC DNA]</scope>
    <source>
        <strain evidence="4 5">B</strain>
    </source>
</reference>
<dbReference type="EMBL" id="DF157393">
    <property type="protein sequence ID" value="GAB69591.1"/>
    <property type="molecule type" value="Genomic_DNA"/>
</dbReference>
<dbReference type="VEuPathDB" id="PlasmoDB:PCYB_003400"/>
<dbReference type="Proteomes" id="UP000006319">
    <property type="component" value="Unassembled WGS sequence"/>
</dbReference>
<evidence type="ECO:0000313" key="5">
    <source>
        <dbReference type="Proteomes" id="UP000006319"/>
    </source>
</evidence>
<organism evidence="4 5">
    <name type="scientific">Plasmodium cynomolgi (strain B)</name>
    <dbReference type="NCBI Taxonomy" id="1120755"/>
    <lineage>
        <taxon>Eukaryota</taxon>
        <taxon>Sar</taxon>
        <taxon>Alveolata</taxon>
        <taxon>Apicomplexa</taxon>
        <taxon>Aconoidasida</taxon>
        <taxon>Haemosporida</taxon>
        <taxon>Plasmodiidae</taxon>
        <taxon>Plasmodium</taxon>
        <taxon>Plasmodium (Plasmodium)</taxon>
    </lineage>
</organism>
<feature type="region of interest" description="Disordered" evidence="2">
    <location>
        <begin position="197"/>
        <end position="240"/>
    </location>
</feature>
<dbReference type="AlphaFoldDB" id="K6UF71"/>
<feature type="compositionally biased region" description="Basic and acidic residues" evidence="2">
    <location>
        <begin position="391"/>
        <end position="411"/>
    </location>
</feature>
<feature type="region of interest" description="Disordered" evidence="2">
    <location>
        <begin position="322"/>
        <end position="360"/>
    </location>
</feature>
<feature type="coiled-coil region" evidence="1">
    <location>
        <begin position="23"/>
        <end position="59"/>
    </location>
</feature>
<evidence type="ECO:0000256" key="1">
    <source>
        <dbReference type="SAM" id="Coils"/>
    </source>
</evidence>
<feature type="compositionally biased region" description="Basic and acidic residues" evidence="2">
    <location>
        <begin position="346"/>
        <end position="358"/>
    </location>
</feature>
<keyword evidence="5" id="KW-1185">Reference proteome</keyword>
<protein>
    <submittedName>
        <fullName evidence="4">Uncharacterized protein</fullName>
    </submittedName>
</protein>
<dbReference type="KEGG" id="pcy:PCYB_003400"/>
<dbReference type="RefSeq" id="XP_004227809.1">
    <property type="nucleotide sequence ID" value="XM_004227761.1"/>
</dbReference>
<dbReference type="GeneID" id="14696133"/>
<dbReference type="OMA" id="CKESYIN"/>
<evidence type="ECO:0000256" key="2">
    <source>
        <dbReference type="SAM" id="MobiDB-lite"/>
    </source>
</evidence>
<dbReference type="OrthoDB" id="389218at2759"/>